<dbReference type="Proteomes" id="UP000279859">
    <property type="component" value="Unassembled WGS sequence"/>
</dbReference>
<feature type="domain" description="Transposase IS204/IS1001/IS1096/IS1165 zinc-finger" evidence="1">
    <location>
        <begin position="50"/>
        <end position="92"/>
    </location>
</feature>
<dbReference type="EMBL" id="RDSR01000011">
    <property type="protein sequence ID" value="RNE62365.1"/>
    <property type="molecule type" value="Genomic_DNA"/>
</dbReference>
<evidence type="ECO:0000313" key="3">
    <source>
        <dbReference type="Proteomes" id="UP000279859"/>
    </source>
</evidence>
<protein>
    <recommendedName>
        <fullName evidence="1">Transposase IS204/IS1001/IS1096/IS1165 zinc-finger domain-containing protein</fullName>
    </recommendedName>
</protein>
<sequence length="96" mass="10375">MTEPTTCCRADGNYCDRCDLLVGLDGLRVIAVERRGRNALTVTVESPPGPVGCPGCGVLAIGHGRAPVPLVNAPAMGRPVRLLWRKRRRRCNIQTP</sequence>
<evidence type="ECO:0000313" key="2">
    <source>
        <dbReference type="EMBL" id="RNE62365.1"/>
    </source>
</evidence>
<dbReference type="RefSeq" id="WP_123045813.1">
    <property type="nucleotide sequence ID" value="NZ_RDSR01000011.1"/>
</dbReference>
<accession>A0A3M8LAM7</accession>
<organism evidence="2 3">
    <name type="scientific">Cryobacterium tepidiphilum</name>
    <dbReference type="NCBI Taxonomy" id="2486026"/>
    <lineage>
        <taxon>Bacteria</taxon>
        <taxon>Bacillati</taxon>
        <taxon>Actinomycetota</taxon>
        <taxon>Actinomycetes</taxon>
        <taxon>Micrococcales</taxon>
        <taxon>Microbacteriaceae</taxon>
        <taxon>Cryobacterium</taxon>
    </lineage>
</organism>
<dbReference type="OrthoDB" id="3255666at2"/>
<reference evidence="2 3" key="1">
    <citation type="submission" date="2018-11" db="EMBL/GenBank/DDBJ databases">
        <title>Cryobacterium sp. nov., isolated from rhizosphere soil of lettuce.</title>
        <authorList>
            <person name="Wang Y."/>
        </authorList>
    </citation>
    <scope>NUCLEOTIDE SEQUENCE [LARGE SCALE GENOMIC DNA]</scope>
    <source>
        <strain evidence="2 3">NEAU-85</strain>
    </source>
</reference>
<dbReference type="AlphaFoldDB" id="A0A3M8LAM7"/>
<keyword evidence="3" id="KW-1185">Reference proteome</keyword>
<dbReference type="Pfam" id="PF14690">
    <property type="entry name" value="Zn_ribbon_ISL3"/>
    <property type="match status" value="1"/>
</dbReference>
<proteinExistence type="predicted"/>
<name>A0A3M8LAM7_9MICO</name>
<comment type="caution">
    <text evidence="2">The sequence shown here is derived from an EMBL/GenBank/DDBJ whole genome shotgun (WGS) entry which is preliminary data.</text>
</comment>
<dbReference type="InterPro" id="IPR029261">
    <property type="entry name" value="Transposase_Znf"/>
</dbReference>
<evidence type="ECO:0000259" key="1">
    <source>
        <dbReference type="Pfam" id="PF14690"/>
    </source>
</evidence>
<gene>
    <name evidence="2" type="ORF">EEJ31_08145</name>
</gene>